<keyword evidence="2" id="KW-0560">Oxidoreductase</keyword>
<keyword evidence="2" id="KW-0223">Dioxygenase</keyword>
<evidence type="ECO:0000313" key="2">
    <source>
        <dbReference type="EMBL" id="NPT46999.1"/>
    </source>
</evidence>
<name>A0ABX2C1X0_9BURK</name>
<protein>
    <submittedName>
        <fullName evidence="2">Extradiol dioxygenase</fullName>
    </submittedName>
</protein>
<evidence type="ECO:0000259" key="1">
    <source>
        <dbReference type="PROSITE" id="PS51819"/>
    </source>
</evidence>
<sequence>MNTQDRYDVGGVMFARPFKAVRLGHLGLWCENTEGSPDRLVDMFGLRQTERLVGKEGQLLGCFTTCNTDHHALVAIDPGTADPVRRQYYDAGVTLNQISFQVNSLREVNEAHRFFKKHGVKISRIGRDLPGSNWAVYAFDPDGHRVELFYGMEQVGWNGVSKPETMYNHLPYAEFELPQRPEVLEVQEARDKGIDLLSGFGRESALPYRYDVGGVLLQRPFKVSAVGPVRIFVNDIDTSERFYTGIFGLTKSEEVVYGGERCVFLRAGAEHHSVALIPVALRSRLEMSPLTTLMSFGLRVQTYQQLKDARNFLRESGLKEIRLPVELHPGIDYAVHFMFDELHCVQLYFEMDHFGSDSTTRERVAHDSWPEHLDGSASSFAAQLRQGPLA</sequence>
<dbReference type="GO" id="GO:0051213">
    <property type="term" value="F:dioxygenase activity"/>
    <property type="evidence" value="ECO:0007669"/>
    <property type="project" value="UniProtKB-KW"/>
</dbReference>
<proteinExistence type="predicted"/>
<dbReference type="PROSITE" id="PS51819">
    <property type="entry name" value="VOC"/>
    <property type="match status" value="1"/>
</dbReference>
<dbReference type="PANTHER" id="PTHR21366">
    <property type="entry name" value="GLYOXALASE FAMILY PROTEIN"/>
    <property type="match status" value="1"/>
</dbReference>
<dbReference type="InterPro" id="IPR037523">
    <property type="entry name" value="VOC_core"/>
</dbReference>
<organism evidence="2 3">
    <name type="scientific">Paraburkholderia solitsugae</name>
    <dbReference type="NCBI Taxonomy" id="2675748"/>
    <lineage>
        <taxon>Bacteria</taxon>
        <taxon>Pseudomonadati</taxon>
        <taxon>Pseudomonadota</taxon>
        <taxon>Betaproteobacteria</taxon>
        <taxon>Burkholderiales</taxon>
        <taxon>Burkholderiaceae</taxon>
        <taxon>Paraburkholderia</taxon>
    </lineage>
</organism>
<dbReference type="Proteomes" id="UP000652198">
    <property type="component" value="Unassembled WGS sequence"/>
</dbReference>
<dbReference type="InterPro" id="IPR004360">
    <property type="entry name" value="Glyas_Fos-R_dOase_dom"/>
</dbReference>
<dbReference type="SUPFAM" id="SSF54593">
    <property type="entry name" value="Glyoxalase/Bleomycin resistance protein/Dihydroxybiphenyl dioxygenase"/>
    <property type="match status" value="2"/>
</dbReference>
<reference evidence="2 3" key="1">
    <citation type="submission" date="2019-11" db="EMBL/GenBank/DDBJ databases">
        <title>Metabolism of dissolved organic matter in forest soils.</title>
        <authorList>
            <person name="Cyle K.T."/>
            <person name="Wilhelm R.C."/>
            <person name="Martinez C.E."/>
        </authorList>
    </citation>
    <scope>NUCLEOTIDE SEQUENCE [LARGE SCALE GENOMIC DNA]</scope>
    <source>
        <strain evidence="2 3">1N</strain>
    </source>
</reference>
<comment type="caution">
    <text evidence="2">The sequence shown here is derived from an EMBL/GenBank/DDBJ whole genome shotgun (WGS) entry which is preliminary data.</text>
</comment>
<keyword evidence="3" id="KW-1185">Reference proteome</keyword>
<accession>A0ABX2C1X0</accession>
<dbReference type="Gene3D" id="3.10.180.10">
    <property type="entry name" value="2,3-Dihydroxybiphenyl 1,2-Dioxygenase, domain 1"/>
    <property type="match status" value="2"/>
</dbReference>
<evidence type="ECO:0000313" key="3">
    <source>
        <dbReference type="Proteomes" id="UP000652198"/>
    </source>
</evidence>
<dbReference type="Pfam" id="PF00903">
    <property type="entry name" value="Glyoxalase"/>
    <property type="match status" value="2"/>
</dbReference>
<gene>
    <name evidence="2" type="ORF">GNZ12_38025</name>
</gene>
<feature type="domain" description="VOC" evidence="1">
    <location>
        <begin position="22"/>
        <end position="151"/>
    </location>
</feature>
<dbReference type="InterPro" id="IPR050383">
    <property type="entry name" value="GlyoxalaseI/FosfomycinResist"/>
</dbReference>
<dbReference type="EMBL" id="WOEY01000152">
    <property type="protein sequence ID" value="NPT46999.1"/>
    <property type="molecule type" value="Genomic_DNA"/>
</dbReference>
<dbReference type="RefSeq" id="WP_172317377.1">
    <property type="nucleotide sequence ID" value="NZ_WOEY01000152.1"/>
</dbReference>
<dbReference type="InterPro" id="IPR029068">
    <property type="entry name" value="Glyas_Bleomycin-R_OHBP_Dase"/>
</dbReference>